<dbReference type="GO" id="GO:0046872">
    <property type="term" value="F:metal ion binding"/>
    <property type="evidence" value="ECO:0007669"/>
    <property type="project" value="UniProtKB-KW"/>
</dbReference>
<reference evidence="6 7" key="1">
    <citation type="submission" date="2015-01" db="EMBL/GenBank/DDBJ databases">
        <title>The Genome Sequence of Exophiala spinifera CBS89968.</title>
        <authorList>
            <consortium name="The Broad Institute Genomics Platform"/>
            <person name="Cuomo C."/>
            <person name="de Hoog S."/>
            <person name="Gorbushina A."/>
            <person name="Stielow B."/>
            <person name="Teixiera M."/>
            <person name="Abouelleil A."/>
            <person name="Chapman S.B."/>
            <person name="Priest M."/>
            <person name="Young S.K."/>
            <person name="Wortman J."/>
            <person name="Nusbaum C."/>
            <person name="Birren B."/>
        </authorList>
    </citation>
    <scope>NUCLEOTIDE SEQUENCE [LARGE SCALE GENOMIC DNA]</scope>
    <source>
        <strain evidence="6 7">CBS 89968</strain>
    </source>
</reference>
<dbReference type="GeneID" id="27332868"/>
<dbReference type="STRING" id="91928.A0A0D2BAV7"/>
<name>A0A0D2BAV7_9EURO</name>
<dbReference type="InterPro" id="IPR006913">
    <property type="entry name" value="CENP-V/GFA"/>
</dbReference>
<dbReference type="PANTHER" id="PTHR33337:SF30">
    <property type="entry name" value="DUF636 DOMAIN PROTEIN (AFU_ORTHOLOGUE AFUA_1G03180)"/>
    <property type="match status" value="1"/>
</dbReference>
<feature type="domain" description="CENP-V/GFA" evidence="5">
    <location>
        <begin position="2"/>
        <end position="117"/>
    </location>
</feature>
<sequence>MLSGSCLCGDISYTISGEVLTKAICHCLTCRKLSGSSYTTCFLIRDPDSGPEAAAQFKLQSKTDAPLRESSTIHETGVKINFFGCAKCPSIIYKTAPEGFPGVIIMFAGSLDGDEGDLRAKGGAEGLGSPEAELWVKYRLPWVKELDGAKQCQQFE</sequence>
<evidence type="ECO:0000256" key="4">
    <source>
        <dbReference type="ARBA" id="ARBA00023239"/>
    </source>
</evidence>
<protein>
    <recommendedName>
        <fullName evidence="5">CENP-V/GFA domain-containing protein</fullName>
    </recommendedName>
</protein>
<evidence type="ECO:0000313" key="7">
    <source>
        <dbReference type="Proteomes" id="UP000053328"/>
    </source>
</evidence>
<dbReference type="EMBL" id="KN847495">
    <property type="protein sequence ID" value="KIW15735.1"/>
    <property type="molecule type" value="Genomic_DNA"/>
</dbReference>
<proteinExistence type="inferred from homology"/>
<evidence type="ECO:0000256" key="2">
    <source>
        <dbReference type="ARBA" id="ARBA00022723"/>
    </source>
</evidence>
<dbReference type="Proteomes" id="UP000053328">
    <property type="component" value="Unassembled WGS sequence"/>
</dbReference>
<evidence type="ECO:0000256" key="1">
    <source>
        <dbReference type="ARBA" id="ARBA00005495"/>
    </source>
</evidence>
<dbReference type="HOGENOM" id="CLU_055491_3_6_1"/>
<evidence type="ECO:0000259" key="5">
    <source>
        <dbReference type="PROSITE" id="PS51891"/>
    </source>
</evidence>
<dbReference type="OrthoDB" id="9985472at2759"/>
<dbReference type="VEuPathDB" id="FungiDB:PV08_05785"/>
<dbReference type="Gene3D" id="3.90.1590.10">
    <property type="entry name" value="glutathione-dependent formaldehyde- activating enzyme (gfa)"/>
    <property type="match status" value="1"/>
</dbReference>
<evidence type="ECO:0000256" key="3">
    <source>
        <dbReference type="ARBA" id="ARBA00022833"/>
    </source>
</evidence>
<dbReference type="RefSeq" id="XP_016235951.1">
    <property type="nucleotide sequence ID" value="XM_016380124.1"/>
</dbReference>
<dbReference type="AlphaFoldDB" id="A0A0D2BAV7"/>
<dbReference type="Pfam" id="PF04828">
    <property type="entry name" value="GFA"/>
    <property type="match status" value="1"/>
</dbReference>
<comment type="similarity">
    <text evidence="1">Belongs to the Gfa family.</text>
</comment>
<dbReference type="InterPro" id="IPR011057">
    <property type="entry name" value="Mss4-like_sf"/>
</dbReference>
<dbReference type="PANTHER" id="PTHR33337">
    <property type="entry name" value="GFA DOMAIN-CONTAINING PROTEIN"/>
    <property type="match status" value="1"/>
</dbReference>
<organism evidence="6 7">
    <name type="scientific">Exophiala spinifera</name>
    <dbReference type="NCBI Taxonomy" id="91928"/>
    <lineage>
        <taxon>Eukaryota</taxon>
        <taxon>Fungi</taxon>
        <taxon>Dikarya</taxon>
        <taxon>Ascomycota</taxon>
        <taxon>Pezizomycotina</taxon>
        <taxon>Eurotiomycetes</taxon>
        <taxon>Chaetothyriomycetidae</taxon>
        <taxon>Chaetothyriales</taxon>
        <taxon>Herpotrichiellaceae</taxon>
        <taxon>Exophiala</taxon>
    </lineage>
</organism>
<keyword evidence="4" id="KW-0456">Lyase</keyword>
<keyword evidence="3" id="KW-0862">Zinc</keyword>
<keyword evidence="7" id="KW-1185">Reference proteome</keyword>
<dbReference type="PROSITE" id="PS51891">
    <property type="entry name" value="CENP_V_GFA"/>
    <property type="match status" value="1"/>
</dbReference>
<dbReference type="SUPFAM" id="SSF51316">
    <property type="entry name" value="Mss4-like"/>
    <property type="match status" value="1"/>
</dbReference>
<evidence type="ECO:0000313" key="6">
    <source>
        <dbReference type="EMBL" id="KIW15735.1"/>
    </source>
</evidence>
<accession>A0A0D2BAV7</accession>
<dbReference type="GO" id="GO:0016846">
    <property type="term" value="F:carbon-sulfur lyase activity"/>
    <property type="evidence" value="ECO:0007669"/>
    <property type="project" value="InterPro"/>
</dbReference>
<keyword evidence="2" id="KW-0479">Metal-binding</keyword>
<gene>
    <name evidence="6" type="ORF">PV08_05785</name>
</gene>